<dbReference type="Pfam" id="PF01683">
    <property type="entry name" value="EB"/>
    <property type="match status" value="1"/>
</dbReference>
<name>A0AAV7IQ29_COTGL</name>
<organism evidence="2 3">
    <name type="scientific">Cotesia glomerata</name>
    <name type="common">Lepidopteran parasitic wasp</name>
    <name type="synonym">Apanteles glomeratus</name>
    <dbReference type="NCBI Taxonomy" id="32391"/>
    <lineage>
        <taxon>Eukaryota</taxon>
        <taxon>Metazoa</taxon>
        <taxon>Ecdysozoa</taxon>
        <taxon>Arthropoda</taxon>
        <taxon>Hexapoda</taxon>
        <taxon>Insecta</taxon>
        <taxon>Pterygota</taxon>
        <taxon>Neoptera</taxon>
        <taxon>Endopterygota</taxon>
        <taxon>Hymenoptera</taxon>
        <taxon>Apocrita</taxon>
        <taxon>Ichneumonoidea</taxon>
        <taxon>Braconidae</taxon>
        <taxon>Microgastrinae</taxon>
        <taxon>Cotesia</taxon>
    </lineage>
</organism>
<evidence type="ECO:0000313" key="3">
    <source>
        <dbReference type="Proteomes" id="UP000826195"/>
    </source>
</evidence>
<reference evidence="2 3" key="1">
    <citation type="journal article" date="2021" name="J. Hered.">
        <title>A chromosome-level genome assembly of the parasitoid wasp, Cotesia glomerata (Hymenoptera: Braconidae).</title>
        <authorList>
            <person name="Pinto B.J."/>
            <person name="Weis J.J."/>
            <person name="Gamble T."/>
            <person name="Ode P.J."/>
            <person name="Paul R."/>
            <person name="Zaspel J.M."/>
        </authorList>
    </citation>
    <scope>NUCLEOTIDE SEQUENCE [LARGE SCALE GENOMIC DNA]</scope>
    <source>
        <strain evidence="2">CgM1</strain>
    </source>
</reference>
<dbReference type="EMBL" id="JAHXZJ010000747">
    <property type="protein sequence ID" value="KAH0557200.1"/>
    <property type="molecule type" value="Genomic_DNA"/>
</dbReference>
<gene>
    <name evidence="2" type="ORF">KQX54_001356</name>
</gene>
<keyword evidence="3" id="KW-1185">Reference proteome</keyword>
<dbReference type="PANTHER" id="PTHR39069">
    <property type="entry name" value="ECDYSONE-INDUCIBLE GENE E1, ISOFORM A"/>
    <property type="match status" value="1"/>
</dbReference>
<dbReference type="PANTHER" id="PTHR39069:SF8">
    <property type="entry name" value="FI17111P1"/>
    <property type="match status" value="1"/>
</dbReference>
<evidence type="ECO:0000259" key="1">
    <source>
        <dbReference type="Pfam" id="PF01683"/>
    </source>
</evidence>
<evidence type="ECO:0000313" key="2">
    <source>
        <dbReference type="EMBL" id="KAH0557200.1"/>
    </source>
</evidence>
<comment type="caution">
    <text evidence="2">The sequence shown here is derived from an EMBL/GenBank/DDBJ whole genome shotgun (WGS) entry which is preliminary data.</text>
</comment>
<feature type="domain" description="EB" evidence="1">
    <location>
        <begin position="167"/>
        <end position="203"/>
    </location>
</feature>
<dbReference type="AlphaFoldDB" id="A0AAV7IQ29"/>
<dbReference type="Proteomes" id="UP000826195">
    <property type="component" value="Unassembled WGS sequence"/>
</dbReference>
<protein>
    <recommendedName>
        <fullName evidence="1">EB domain-containing protein</fullName>
    </recommendedName>
</protein>
<dbReference type="InterPro" id="IPR006149">
    <property type="entry name" value="EB_dom"/>
</dbReference>
<proteinExistence type="predicted"/>
<sequence>MHSIILIMIVRNNSIKTVEFSNLLGRSCQADNDCQYIPNAICIDKICVCKPDTFAVTSSACTHLLKTYCSSSADCDVEASHCFENKCQCKPDWAALTDMMCVRRKYSLSYSSVVKKTTHDCSAGSALYYCENTIDCGPPWRLTCYQKHCVCNANHIALNALTCLPVLNGTCWRDDQCMTKNSHCDGSWCQCKPGFVSVATNMCVLS</sequence>
<accession>A0AAV7IQ29</accession>